<dbReference type="InterPro" id="IPR000192">
    <property type="entry name" value="Aminotrans_V_dom"/>
</dbReference>
<keyword evidence="2" id="KW-0808">Transferase</keyword>
<comment type="caution">
    <text evidence="2">The sequence shown here is derived from an EMBL/GenBank/DDBJ whole genome shotgun (WGS) entry which is preliminary data.</text>
</comment>
<organism evidence="2">
    <name type="scientific">candidate division WOR-3 bacterium</name>
    <dbReference type="NCBI Taxonomy" id="2052148"/>
    <lineage>
        <taxon>Bacteria</taxon>
        <taxon>Bacteria division WOR-3</taxon>
    </lineage>
</organism>
<feature type="domain" description="Aminotransferase class V" evidence="1">
    <location>
        <begin position="18"/>
        <end position="359"/>
    </location>
</feature>
<dbReference type="PANTHER" id="PTHR43586:SF15">
    <property type="entry name" value="BLR3095 PROTEIN"/>
    <property type="match status" value="1"/>
</dbReference>
<dbReference type="Pfam" id="PF00266">
    <property type="entry name" value="Aminotran_5"/>
    <property type="match status" value="1"/>
</dbReference>
<dbReference type="InterPro" id="IPR015421">
    <property type="entry name" value="PyrdxlP-dep_Trfase_major"/>
</dbReference>
<dbReference type="InterPro" id="IPR015422">
    <property type="entry name" value="PyrdxlP-dep_Trfase_small"/>
</dbReference>
<dbReference type="SUPFAM" id="SSF53383">
    <property type="entry name" value="PLP-dependent transferases"/>
    <property type="match status" value="1"/>
</dbReference>
<dbReference type="PANTHER" id="PTHR43586">
    <property type="entry name" value="CYSTEINE DESULFURASE"/>
    <property type="match status" value="1"/>
</dbReference>
<proteinExistence type="predicted"/>
<dbReference type="GO" id="GO:0008483">
    <property type="term" value="F:transaminase activity"/>
    <property type="evidence" value="ECO:0007669"/>
    <property type="project" value="UniProtKB-KW"/>
</dbReference>
<keyword evidence="2" id="KW-0032">Aminotransferase</keyword>
<protein>
    <submittedName>
        <fullName evidence="2">Aminotransferase class V-fold PLP-dependent enzyme</fullName>
    </submittedName>
</protein>
<reference evidence="2" key="1">
    <citation type="journal article" date="2020" name="mSystems">
        <title>Genome- and Community-Level Interaction Insights into Carbon Utilization and Element Cycling Functions of Hydrothermarchaeota in Hydrothermal Sediment.</title>
        <authorList>
            <person name="Zhou Z."/>
            <person name="Liu Y."/>
            <person name="Xu W."/>
            <person name="Pan J."/>
            <person name="Luo Z.H."/>
            <person name="Li M."/>
        </authorList>
    </citation>
    <scope>NUCLEOTIDE SEQUENCE [LARGE SCALE GENOMIC DNA]</scope>
    <source>
        <strain evidence="2">SpSt-69</strain>
    </source>
</reference>
<dbReference type="AlphaFoldDB" id="A0A7V3ZWN1"/>
<name>A0A7V3ZWN1_UNCW3</name>
<sequence length="372" mass="42783">MKNFDDYRAYFPITKNYIYFNHASTAPFNTYSLEKTEKYLSTLKDEGEVGWDLLQEISENARGYVAELLRVNPFEIAFVQNTSIGINLVIESINWKPDDEVVLVGFFPALLYPFRYNRYGIKVIEANEEQFEDVIGPRTKLVAVEWIDYFSGRKFDLEKLCKLKKKFNFFILVDAIQGLGAVPLYPYEFSVDFLVAGASKWLLGPQGVGIFYVNQYSFDKLSKGFVGWLSCPWSGFSDFSHLPEPYNDARIFETGTKNYWGLSFLSGNLEMILEIGVERISQRLKGFLDILFEELTFAEILTPFDQAKRGGIFTFRLPNVPSSELHLALTKEGIKTSLRNGFIRVSPHFYNTEEEVSILVNFLKRVRENGKG</sequence>
<dbReference type="EMBL" id="DTDJ01000006">
    <property type="protein sequence ID" value="HGL16816.1"/>
    <property type="molecule type" value="Genomic_DNA"/>
</dbReference>
<gene>
    <name evidence="2" type="ORF">ENU66_00515</name>
</gene>
<dbReference type="Gene3D" id="3.90.1150.10">
    <property type="entry name" value="Aspartate Aminotransferase, domain 1"/>
    <property type="match status" value="1"/>
</dbReference>
<accession>A0A7V3ZWN1</accession>
<evidence type="ECO:0000259" key="1">
    <source>
        <dbReference type="Pfam" id="PF00266"/>
    </source>
</evidence>
<dbReference type="Gene3D" id="3.40.640.10">
    <property type="entry name" value="Type I PLP-dependent aspartate aminotransferase-like (Major domain)"/>
    <property type="match status" value="1"/>
</dbReference>
<evidence type="ECO:0000313" key="2">
    <source>
        <dbReference type="EMBL" id="HGL16816.1"/>
    </source>
</evidence>
<dbReference type="InterPro" id="IPR015424">
    <property type="entry name" value="PyrdxlP-dep_Trfase"/>
</dbReference>